<proteinExistence type="predicted"/>
<feature type="compositionally biased region" description="Low complexity" evidence="1">
    <location>
        <begin position="878"/>
        <end position="895"/>
    </location>
</feature>
<feature type="compositionally biased region" description="Low complexity" evidence="1">
    <location>
        <begin position="77"/>
        <end position="185"/>
    </location>
</feature>
<dbReference type="InterPro" id="IPR040241">
    <property type="entry name" value="TRP_Flc/Pkd2-like"/>
</dbReference>
<sequence>MNARLLALLGAAAAALLARADAAATCPVYVQSETTSTLTDPITKVVSSTSSGSGATASGADGSGSGAHFSNAGSADGPTADVGSSSSSATSTTAGSSGTSTGTTTTAGSADSTGSAGVSTTTTTPSATTKTPSSTTATPSSTTATSTTTAGSASTTTTTGSATTAPSTATTTTTTTSSGSLGTAAGTTASLSVGVRKLQATTTTTAGSTTGTTGTTGTNTSTTGTTTTGTTTSGSTSTTTTTTGSGSTTGTVGSGSSSSDVLSCDSTFYSKWDTLGLKCGGSGINVESAVSASSCVIYSGTVGTTSGSTCISICSFPACTNNAWVYGGDNGISSSVYNGLSIESFLTSEVISALEERSSTVSTFLSNSTMSDSKQCTYSSESSFSSCTCSAMLIDSSSSGSVADAAKKEQRQQDEAEGVITKDNTTTTGTVVAATSKSVAGVTVAVTGIAAIASTAVGGVSSAGASLAAAGSTMAITTVEICQFGVLVNQLQLDGKSSALSQFGKAMAPAAFTFLPFGKLNDSDSDSSSSGSGSSASGSSAGRRLSSSSGSSSSSTDQLTGIAKYSRQLNIQEDMLFIVTLAGVFCVMACVVGLFGVGYLLAGLVMPREEYLTKFFDKMIGLEVLVAILSQYTIGVTATFQIYYSVKFESITDAKCLLAIAAIIFLAAGILVYGYVVIKKHEAEIADVGTVQHLKKTVNMRYGPLYEEYKFKNRYFFAAKMMLALTTGVVTGCASMSGKVQVSIILALNVLFFFYLEIQSPHHSKFVQTTTSFVSIMKIAVLVLTFFLVTAAASDGFPTSLQNGISVAIVGLNLFVLALLMIRSLYTFWQKFKLQRDAAYDQEEQTAQDYFKDETPAGRKDRAASNAQHPSGQPVLQSQYSNVNNNNNPYVQGNGAVNYDSADEIRLRSATHEKDDRQQTYDASRRSAANHYITEDRNTYGQRRNDVVEL</sequence>
<feature type="region of interest" description="Disordered" evidence="1">
    <location>
        <begin position="856"/>
        <end position="896"/>
    </location>
</feature>
<keyword evidence="6" id="KW-1185">Reference proteome</keyword>
<organism evidence="5 6">
    <name type="scientific">Phytophthora lilii</name>
    <dbReference type="NCBI Taxonomy" id="2077276"/>
    <lineage>
        <taxon>Eukaryota</taxon>
        <taxon>Sar</taxon>
        <taxon>Stramenopiles</taxon>
        <taxon>Oomycota</taxon>
        <taxon>Peronosporomycetes</taxon>
        <taxon>Peronosporales</taxon>
        <taxon>Peronosporaceae</taxon>
        <taxon>Phytophthora</taxon>
    </lineage>
</organism>
<feature type="region of interest" description="Disordered" evidence="1">
    <location>
        <begin position="524"/>
        <end position="557"/>
    </location>
</feature>
<evidence type="ECO:0000256" key="2">
    <source>
        <dbReference type="SAM" id="Phobius"/>
    </source>
</evidence>
<dbReference type="GO" id="GO:0055085">
    <property type="term" value="P:transmembrane transport"/>
    <property type="evidence" value="ECO:0007669"/>
    <property type="project" value="TreeGrafter"/>
</dbReference>
<dbReference type="AlphaFoldDB" id="A0A9W6WMM8"/>
<evidence type="ECO:0000313" key="5">
    <source>
        <dbReference type="EMBL" id="GMF19484.1"/>
    </source>
</evidence>
<dbReference type="EMBL" id="BSXW01000345">
    <property type="protein sequence ID" value="GMF19484.1"/>
    <property type="molecule type" value="Genomic_DNA"/>
</dbReference>
<dbReference type="OrthoDB" id="165358at2759"/>
<feature type="transmembrane region" description="Helical" evidence="2">
    <location>
        <begin position="770"/>
        <end position="793"/>
    </location>
</feature>
<dbReference type="Pfam" id="PF06011">
    <property type="entry name" value="TRP"/>
    <property type="match status" value="1"/>
</dbReference>
<evidence type="ECO:0000256" key="1">
    <source>
        <dbReference type="SAM" id="MobiDB-lite"/>
    </source>
</evidence>
<comment type="caution">
    <text evidence="5">The sequence shown here is derived from an EMBL/GenBank/DDBJ whole genome shotgun (WGS) entry which is preliminary data.</text>
</comment>
<feature type="transmembrane region" description="Helical" evidence="2">
    <location>
        <begin position="740"/>
        <end position="758"/>
    </location>
</feature>
<feature type="transmembrane region" description="Helical" evidence="2">
    <location>
        <begin position="805"/>
        <end position="826"/>
    </location>
</feature>
<feature type="compositionally biased region" description="Low complexity" evidence="1">
    <location>
        <begin position="202"/>
        <end position="259"/>
    </location>
</feature>
<feature type="compositionally biased region" description="Basic and acidic residues" evidence="1">
    <location>
        <begin position="909"/>
        <end position="925"/>
    </location>
</feature>
<feature type="region of interest" description="Disordered" evidence="1">
    <location>
        <begin position="44"/>
        <end position="185"/>
    </location>
</feature>
<keyword evidence="3" id="KW-0732">Signal</keyword>
<feature type="transmembrane region" description="Helical" evidence="2">
    <location>
        <begin position="715"/>
        <end position="734"/>
    </location>
</feature>
<dbReference type="PANTHER" id="PTHR31145:SF6">
    <property type="entry name" value="INTEGRAL MEMBRANE PROTEIN (AFU_ORTHOLOGUE AFUA_7G01610)"/>
    <property type="match status" value="1"/>
</dbReference>
<feature type="chain" id="PRO_5040742500" evidence="3">
    <location>
        <begin position="23"/>
        <end position="950"/>
    </location>
</feature>
<feature type="transmembrane region" description="Helical" evidence="2">
    <location>
        <begin position="575"/>
        <end position="601"/>
    </location>
</feature>
<feature type="compositionally biased region" description="Basic and acidic residues" evidence="1">
    <location>
        <begin position="933"/>
        <end position="950"/>
    </location>
</feature>
<evidence type="ECO:0000256" key="3">
    <source>
        <dbReference type="SAM" id="SignalP"/>
    </source>
</evidence>
<keyword evidence="2" id="KW-0472">Membrane</keyword>
<keyword evidence="2" id="KW-0812">Transmembrane</keyword>
<feature type="region of interest" description="Disordered" evidence="1">
    <location>
        <begin position="202"/>
        <end position="260"/>
    </location>
</feature>
<feature type="domain" description="TRP C-terminal" evidence="4">
    <location>
        <begin position="439"/>
        <end position="851"/>
    </location>
</feature>
<name>A0A9W6WMM8_9STRA</name>
<dbReference type="GO" id="GO:0016020">
    <property type="term" value="C:membrane"/>
    <property type="evidence" value="ECO:0007669"/>
    <property type="project" value="TreeGrafter"/>
</dbReference>
<reference evidence="5" key="1">
    <citation type="submission" date="2023-04" db="EMBL/GenBank/DDBJ databases">
        <title>Phytophthora lilii NBRC 32176.</title>
        <authorList>
            <person name="Ichikawa N."/>
            <person name="Sato H."/>
            <person name="Tonouchi N."/>
        </authorList>
    </citation>
    <scope>NUCLEOTIDE SEQUENCE</scope>
    <source>
        <strain evidence="5">NBRC 32176</strain>
    </source>
</reference>
<dbReference type="PANTHER" id="PTHR31145">
    <property type="entry name" value="INTEGRAL MEMBRANE PROTEIN (AFU_ORTHOLOGUE AFUA_7G01610)"/>
    <property type="match status" value="1"/>
</dbReference>
<dbReference type="InterPro" id="IPR010308">
    <property type="entry name" value="TRP_C"/>
</dbReference>
<dbReference type="Proteomes" id="UP001165083">
    <property type="component" value="Unassembled WGS sequence"/>
</dbReference>
<gene>
    <name evidence="5" type="ORF">Plil01_000744800</name>
</gene>
<feature type="transmembrane region" description="Helical" evidence="2">
    <location>
        <begin position="622"/>
        <end position="644"/>
    </location>
</feature>
<feature type="region of interest" description="Disordered" evidence="1">
    <location>
        <begin position="909"/>
        <end position="950"/>
    </location>
</feature>
<feature type="compositionally biased region" description="Low complexity" evidence="1">
    <location>
        <begin position="526"/>
        <end position="555"/>
    </location>
</feature>
<evidence type="ECO:0000313" key="6">
    <source>
        <dbReference type="Proteomes" id="UP001165083"/>
    </source>
</evidence>
<feature type="signal peptide" evidence="3">
    <location>
        <begin position="1"/>
        <end position="22"/>
    </location>
</feature>
<keyword evidence="2" id="KW-1133">Transmembrane helix</keyword>
<evidence type="ECO:0000259" key="4">
    <source>
        <dbReference type="Pfam" id="PF06011"/>
    </source>
</evidence>
<feature type="compositionally biased region" description="Low complexity" evidence="1">
    <location>
        <begin position="47"/>
        <end position="60"/>
    </location>
</feature>
<feature type="transmembrane region" description="Helical" evidence="2">
    <location>
        <begin position="656"/>
        <end position="678"/>
    </location>
</feature>
<feature type="compositionally biased region" description="Polar residues" evidence="1">
    <location>
        <begin position="865"/>
        <end position="877"/>
    </location>
</feature>
<protein>
    <submittedName>
        <fullName evidence="5">Unnamed protein product</fullName>
    </submittedName>
</protein>
<accession>A0A9W6WMM8</accession>